<accession>A0A484KQM0</accession>
<gene>
    <name evidence="1" type="ORF">CCAM_LOCUS9416</name>
</gene>
<dbReference type="Proteomes" id="UP000595140">
    <property type="component" value="Unassembled WGS sequence"/>
</dbReference>
<evidence type="ECO:0000313" key="2">
    <source>
        <dbReference type="Proteomes" id="UP000595140"/>
    </source>
</evidence>
<reference evidence="1 2" key="1">
    <citation type="submission" date="2018-04" db="EMBL/GenBank/DDBJ databases">
        <authorList>
            <person name="Vogel A."/>
        </authorList>
    </citation>
    <scope>NUCLEOTIDE SEQUENCE [LARGE SCALE GENOMIC DNA]</scope>
</reference>
<name>A0A484KQM0_9ASTE</name>
<keyword evidence="2" id="KW-1185">Reference proteome</keyword>
<protein>
    <submittedName>
        <fullName evidence="1">Uncharacterized protein</fullName>
    </submittedName>
</protein>
<evidence type="ECO:0000313" key="1">
    <source>
        <dbReference type="EMBL" id="VFQ67640.1"/>
    </source>
</evidence>
<dbReference type="EMBL" id="OOIL02000635">
    <property type="protein sequence ID" value="VFQ67640.1"/>
    <property type="molecule type" value="Genomic_DNA"/>
</dbReference>
<dbReference type="AlphaFoldDB" id="A0A484KQM0"/>
<proteinExistence type="predicted"/>
<sequence>MVASLSVKHMTFPETINQSNSALIKAGIKSKFLKLVSSCGDFIGTFSLSQRTFSEMAFTWLLNVHS</sequence>
<organism evidence="1 2">
    <name type="scientific">Cuscuta campestris</name>
    <dbReference type="NCBI Taxonomy" id="132261"/>
    <lineage>
        <taxon>Eukaryota</taxon>
        <taxon>Viridiplantae</taxon>
        <taxon>Streptophyta</taxon>
        <taxon>Embryophyta</taxon>
        <taxon>Tracheophyta</taxon>
        <taxon>Spermatophyta</taxon>
        <taxon>Magnoliopsida</taxon>
        <taxon>eudicotyledons</taxon>
        <taxon>Gunneridae</taxon>
        <taxon>Pentapetalae</taxon>
        <taxon>asterids</taxon>
        <taxon>lamiids</taxon>
        <taxon>Solanales</taxon>
        <taxon>Convolvulaceae</taxon>
        <taxon>Cuscuteae</taxon>
        <taxon>Cuscuta</taxon>
        <taxon>Cuscuta subgen. Grammica</taxon>
        <taxon>Cuscuta sect. Cleistogrammica</taxon>
    </lineage>
</organism>